<dbReference type="GO" id="GO:0051607">
    <property type="term" value="P:defense response to virus"/>
    <property type="evidence" value="ECO:0007669"/>
    <property type="project" value="UniProtKB-KW"/>
</dbReference>
<dbReference type="SUPFAM" id="SSF81301">
    <property type="entry name" value="Nucleotidyltransferase"/>
    <property type="match status" value="1"/>
</dbReference>
<protein>
    <recommendedName>
        <fullName evidence="4">Nucleotidyltransferase</fullName>
    </recommendedName>
</protein>
<dbReference type="InterPro" id="IPR043519">
    <property type="entry name" value="NT_sf"/>
</dbReference>
<evidence type="ECO:0000313" key="3">
    <source>
        <dbReference type="Proteomes" id="UP000077071"/>
    </source>
</evidence>
<dbReference type="InterPro" id="IPR006116">
    <property type="entry name" value="NT_2-5OAS_ClassI-CCAase"/>
</dbReference>
<dbReference type="PATRIC" id="fig|33888.3.peg.3029"/>
<dbReference type="STRING" id="33888.A6122_2702"/>
<accession>A0A160KVT4</accession>
<proteinExistence type="predicted"/>
<dbReference type="CDD" id="cd05400">
    <property type="entry name" value="NT_2-5OAS_ClassI-CCAase"/>
    <property type="match status" value="1"/>
</dbReference>
<evidence type="ECO:0000256" key="1">
    <source>
        <dbReference type="ARBA" id="ARBA00023118"/>
    </source>
</evidence>
<dbReference type="AlphaFoldDB" id="A0A160KVT4"/>
<evidence type="ECO:0000313" key="2">
    <source>
        <dbReference type="EMBL" id="AND17814.1"/>
    </source>
</evidence>
<reference evidence="2 3" key="1">
    <citation type="submission" date="2016-05" db="EMBL/GenBank/DDBJ databases">
        <title>Complete genome sequence of Rathayibacter tritici NCPPB 1953.</title>
        <authorList>
            <person name="Park J."/>
            <person name="Lee H.-H."/>
            <person name="Lee S.-W."/>
            <person name="Seo Y.-S."/>
        </authorList>
    </citation>
    <scope>NUCLEOTIDE SEQUENCE [LARGE SCALE GENOMIC DNA]</scope>
    <source>
        <strain evidence="2 3">NCPPB 1953</strain>
    </source>
</reference>
<dbReference type="Proteomes" id="UP000077071">
    <property type="component" value="Chromosome"/>
</dbReference>
<organism evidence="2 3">
    <name type="scientific">Rathayibacter tritici</name>
    <dbReference type="NCBI Taxonomy" id="33888"/>
    <lineage>
        <taxon>Bacteria</taxon>
        <taxon>Bacillati</taxon>
        <taxon>Actinomycetota</taxon>
        <taxon>Actinomycetes</taxon>
        <taxon>Micrococcales</taxon>
        <taxon>Microbacteriaceae</taxon>
        <taxon>Rathayibacter</taxon>
    </lineage>
</organism>
<dbReference type="KEGG" id="rtn:A6122_2702"/>
<dbReference type="GO" id="GO:0016779">
    <property type="term" value="F:nucleotidyltransferase activity"/>
    <property type="evidence" value="ECO:0007669"/>
    <property type="project" value="InterPro"/>
</dbReference>
<dbReference type="OrthoDB" id="2082416at2"/>
<keyword evidence="3" id="KW-1185">Reference proteome</keyword>
<name>A0A160KVT4_9MICO</name>
<evidence type="ECO:0008006" key="4">
    <source>
        <dbReference type="Google" id="ProtNLM"/>
    </source>
</evidence>
<dbReference type="Pfam" id="PF18144">
    <property type="entry name" value="SMODS"/>
    <property type="match status" value="1"/>
</dbReference>
<sequence>MPERTIETAFEVLLSQNIPTAAERSAAARHRASIENSLSQLENFGLRETGSFSHGTAVRGHSDVDVLVSLGGGQPASSDTAMNRVRNALKQSFPFTPVRVSRPAVVVDFAGGDERWEVIPGYYLRASGDYSVYSIPAPGGGWMESAPSAHLTYVTDANRSPTGGAKGLARLMKTWKYANPGGAKVSSFYLEMRAAQRMADEASFFPHLDFAYLVNSLVRSGLADMNDPTGATGRFRAASTEAHRSIAVATLTRDAQRIADAFELEKAGKRASAFAKLDYVFAGTTFPSQFY</sequence>
<keyword evidence="1" id="KW-0051">Antiviral defense</keyword>
<dbReference type="EMBL" id="CP015515">
    <property type="protein sequence ID" value="AND17814.1"/>
    <property type="molecule type" value="Genomic_DNA"/>
</dbReference>
<gene>
    <name evidence="2" type="ORF">A6122_2702</name>
</gene>